<dbReference type="EMBL" id="CAXDID020000028">
    <property type="protein sequence ID" value="CAL5992437.1"/>
    <property type="molecule type" value="Genomic_DNA"/>
</dbReference>
<comment type="caution">
    <text evidence="2">The sequence shown here is derived from an EMBL/GenBank/DDBJ whole genome shotgun (WGS) entry which is preliminary data.</text>
</comment>
<evidence type="ECO:0000259" key="1">
    <source>
        <dbReference type="SMART" id="SM00717"/>
    </source>
</evidence>
<reference evidence="2 3" key="1">
    <citation type="submission" date="2024-07" db="EMBL/GenBank/DDBJ databases">
        <authorList>
            <person name="Akdeniz Z."/>
        </authorList>
    </citation>
    <scope>NUCLEOTIDE SEQUENCE [LARGE SCALE GENOMIC DNA]</scope>
</reference>
<evidence type="ECO:0000313" key="2">
    <source>
        <dbReference type="EMBL" id="CAL5992437.1"/>
    </source>
</evidence>
<dbReference type="Proteomes" id="UP001642409">
    <property type="component" value="Unassembled WGS sequence"/>
</dbReference>
<organism evidence="2 3">
    <name type="scientific">Hexamita inflata</name>
    <dbReference type="NCBI Taxonomy" id="28002"/>
    <lineage>
        <taxon>Eukaryota</taxon>
        <taxon>Metamonada</taxon>
        <taxon>Diplomonadida</taxon>
        <taxon>Hexamitidae</taxon>
        <taxon>Hexamitinae</taxon>
        <taxon>Hexamita</taxon>
    </lineage>
</organism>
<accession>A0ABP1HEG4</accession>
<dbReference type="SMART" id="SM00717">
    <property type="entry name" value="SANT"/>
    <property type="match status" value="1"/>
</dbReference>
<dbReference type="InterPro" id="IPR009057">
    <property type="entry name" value="Homeodomain-like_sf"/>
</dbReference>
<proteinExistence type="predicted"/>
<sequence>MINTLIDNALIIMQIQDINIQINSTIQQIAEQSNAINKQTREHWNLQQDNILLQLVSKFGFRNCEDIAKEMKCRTEKQVYFRLRYIQEQYTRKSNKLSAEWRLYLSEQYK</sequence>
<gene>
    <name evidence="2" type="ORF">HINF_LOCUS12585</name>
</gene>
<protein>
    <submittedName>
        <fullName evidence="2">SANT/Myb_domain</fullName>
    </submittedName>
</protein>
<dbReference type="InterPro" id="IPR001005">
    <property type="entry name" value="SANT/Myb"/>
</dbReference>
<keyword evidence="3" id="KW-1185">Reference proteome</keyword>
<dbReference type="Pfam" id="PF00249">
    <property type="entry name" value="Myb_DNA-binding"/>
    <property type="match status" value="1"/>
</dbReference>
<feature type="domain" description="Myb-like" evidence="1">
    <location>
        <begin position="40"/>
        <end position="89"/>
    </location>
</feature>
<dbReference type="SUPFAM" id="SSF46689">
    <property type="entry name" value="Homeodomain-like"/>
    <property type="match status" value="1"/>
</dbReference>
<evidence type="ECO:0000313" key="3">
    <source>
        <dbReference type="Proteomes" id="UP001642409"/>
    </source>
</evidence>
<dbReference type="CDD" id="cd00167">
    <property type="entry name" value="SANT"/>
    <property type="match status" value="1"/>
</dbReference>
<dbReference type="Gene3D" id="1.10.10.60">
    <property type="entry name" value="Homeodomain-like"/>
    <property type="match status" value="1"/>
</dbReference>
<name>A0ABP1HEG4_9EUKA</name>